<dbReference type="AlphaFoldDB" id="A0A699H0F5"/>
<reference evidence="1" key="1">
    <citation type="journal article" date="2019" name="Sci. Rep.">
        <title>Draft genome of Tanacetum cinerariifolium, the natural source of mosquito coil.</title>
        <authorList>
            <person name="Yamashiro T."/>
            <person name="Shiraishi A."/>
            <person name="Satake H."/>
            <person name="Nakayama K."/>
        </authorList>
    </citation>
    <scope>NUCLEOTIDE SEQUENCE</scope>
</reference>
<comment type="caution">
    <text evidence="1">The sequence shown here is derived from an EMBL/GenBank/DDBJ whole genome shotgun (WGS) entry which is preliminary data.</text>
</comment>
<sequence>MARNSTKRSQKFICQGTLIENPSSDYEYTSHSTHEKAGPSHVNEMVNLVECLPQWGITGKVYDKRGRQYLKYKMKHEHETDPNLAPLGCPENTVDVQVEEDMVVANGGEVFVSGGNLCLDIDLNEVMMMERNEEEPCSSMGYQN</sequence>
<gene>
    <name evidence="1" type="ORF">Tci_192870</name>
</gene>
<dbReference type="EMBL" id="BKCJ010049225">
    <property type="protein sequence ID" value="GEW20894.1"/>
    <property type="molecule type" value="Genomic_DNA"/>
</dbReference>
<evidence type="ECO:0000313" key="1">
    <source>
        <dbReference type="EMBL" id="GEW20894.1"/>
    </source>
</evidence>
<name>A0A699H0F5_TANCI</name>
<proteinExistence type="predicted"/>
<organism evidence="1">
    <name type="scientific">Tanacetum cinerariifolium</name>
    <name type="common">Dalmatian daisy</name>
    <name type="synonym">Chrysanthemum cinerariifolium</name>
    <dbReference type="NCBI Taxonomy" id="118510"/>
    <lineage>
        <taxon>Eukaryota</taxon>
        <taxon>Viridiplantae</taxon>
        <taxon>Streptophyta</taxon>
        <taxon>Embryophyta</taxon>
        <taxon>Tracheophyta</taxon>
        <taxon>Spermatophyta</taxon>
        <taxon>Magnoliopsida</taxon>
        <taxon>eudicotyledons</taxon>
        <taxon>Gunneridae</taxon>
        <taxon>Pentapetalae</taxon>
        <taxon>asterids</taxon>
        <taxon>campanulids</taxon>
        <taxon>Asterales</taxon>
        <taxon>Asteraceae</taxon>
        <taxon>Asteroideae</taxon>
        <taxon>Anthemideae</taxon>
        <taxon>Anthemidinae</taxon>
        <taxon>Tanacetum</taxon>
    </lineage>
</organism>
<protein>
    <submittedName>
        <fullName evidence="1">Uncharacterized protein</fullName>
    </submittedName>
</protein>
<accession>A0A699H0F5</accession>